<dbReference type="CDD" id="cd16528">
    <property type="entry name" value="RING-HC_prokRING"/>
    <property type="match status" value="1"/>
</dbReference>
<keyword evidence="2" id="KW-1185">Reference proteome</keyword>
<dbReference type="CDD" id="cd06974">
    <property type="entry name" value="TerD_like"/>
    <property type="match status" value="1"/>
</dbReference>
<evidence type="ECO:0000313" key="1">
    <source>
        <dbReference type="EMBL" id="ATZ27438.1"/>
    </source>
</evidence>
<dbReference type="PROSITE" id="PS50089">
    <property type="entry name" value="ZF_RING_2"/>
    <property type="match status" value="1"/>
</dbReference>
<dbReference type="InterPro" id="IPR013083">
    <property type="entry name" value="Znf_RING/FYVE/PHD"/>
</dbReference>
<dbReference type="InterPro" id="IPR001841">
    <property type="entry name" value="Znf_RING"/>
</dbReference>
<dbReference type="OrthoDB" id="415622at2"/>
<dbReference type="EMBL" id="CP024985">
    <property type="protein sequence ID" value="ATZ27438.1"/>
    <property type="molecule type" value="Genomic_DNA"/>
</dbReference>
<dbReference type="Pfam" id="PF14447">
    <property type="entry name" value="Prok-RING_4"/>
    <property type="match status" value="1"/>
</dbReference>
<dbReference type="PANTHER" id="PTHR32097:SF18">
    <property type="entry name" value="RING-TYPE DOMAIN-CONTAINING PROTEIN"/>
    <property type="match status" value="1"/>
</dbReference>
<dbReference type="Proteomes" id="UP000231791">
    <property type="component" value="Chromosome"/>
</dbReference>
<accession>A0A2K8PLS4</accession>
<name>A0A2K8PLS4_STRLA</name>
<dbReference type="KEGG" id="slx:SLAV_28240"/>
<gene>
    <name evidence="1" type="ORF">SLAV_28240</name>
</gene>
<dbReference type="PANTHER" id="PTHR32097">
    <property type="entry name" value="CAMP-BINDING PROTEIN 1-RELATED"/>
    <property type="match status" value="1"/>
</dbReference>
<dbReference type="AlphaFoldDB" id="A0A2K8PLS4"/>
<dbReference type="Gene3D" id="2.60.60.30">
    <property type="entry name" value="sav2460 like domains"/>
    <property type="match status" value="1"/>
</dbReference>
<dbReference type="InterPro" id="IPR003325">
    <property type="entry name" value="TerD"/>
</dbReference>
<proteinExistence type="predicted"/>
<organism evidence="1 2">
    <name type="scientific">Streptomyces lavendulae subsp. lavendulae</name>
    <dbReference type="NCBI Taxonomy" id="58340"/>
    <lineage>
        <taxon>Bacteria</taxon>
        <taxon>Bacillati</taxon>
        <taxon>Actinomycetota</taxon>
        <taxon>Actinomycetes</taxon>
        <taxon>Kitasatosporales</taxon>
        <taxon>Streptomycetaceae</taxon>
        <taxon>Streptomyces</taxon>
    </lineage>
</organism>
<sequence>MSTIESVLLRRLQTVYVDHAPGPDRAGAPAPAPAPGVRRVETDLLDRGHAPTPQLYAALNALGPAELAAAGARLNALADGLLGADRTHVPLFRRFPVSVPGDTDRLYVARVFSFLAQQPAQPCVLCGESGTVHPVSPCAHLVCRRCWDGSDYAGCPVCHRRVDPADPFLRTAPGTPLKAAPIGPLRLLRLGTDSGADAFGEARALVARRTPLSPQDREDLTVLLAAAPADPAWLPEEIPVRETKALVLAALLPAAADRAPLLRHLTTATDVLRLLAVLSGGEAGLLPLPRFTALPRPLRRELLSVLDALNPQYLVEDLLRHPVAWKRAAESLHPFERHARHPRAALGFAVLRGTTVSPATAFGSALLESAAAHPEAVRVAGDRILPATWAGRLERALASGDAAGAVVLAGQRPGELVRRLDHLLRLHPGAEPLPELRRALSHALPSVGPGPLLSALGALRTRAEDRAGERRVFFPRGRVARAQVVWEERPPLPAPLVEEVTALLEAEVLRRFGGAEGDPYELAVLDSGLGELTVPFGERTAAKALVAVPRGSVQRLPEGEVLRLFLHWTEPEGNRTDLDLSVAFFDADWKFTGLCDYTALRHGPDDGAVHSGDLTSAPAPDGATEYVDLDPAALARHGDAFAVPVVFSYNNVPFEDLPDAFAGFMGLAADAPRDASYDPRAVRQRFDLTGASRVSMPMVVDLAARRALWADVHLPPSEGFQSVRSHGDRLASVARDVWEHFGSGTRTTLWDLAVWRAAARSREVAVVRRAARPGLPDELWVYRAGEREPVAGFAARVAALEEPRERLTPADADAAAAELAAGKRVFLATVHAVPTPREASGTAYRLFPGPGEVAGSLTPVSAGDLVAELG</sequence>
<reference evidence="1 2" key="1">
    <citation type="submission" date="2017-11" db="EMBL/GenBank/DDBJ databases">
        <title>Complete genome sequence of Streptomyces lavendulae subsp. lavendulae CCM 3239 (formerly 'Streptomyces aureofaciens CCM 3239'), the producer of the angucycline-type antibiotic auricin.</title>
        <authorList>
            <person name="Busche T."/>
            <person name="Novakova R."/>
            <person name="Al'Dilaimi A."/>
            <person name="Homerova D."/>
            <person name="Feckova L."/>
            <person name="Rezuchova B."/>
            <person name="Mingyar E."/>
            <person name="Csolleiova D."/>
            <person name="Bekeova C."/>
            <person name="Winkler A."/>
            <person name="Sevcikova B."/>
            <person name="Kalinowski J."/>
            <person name="Kormanec J."/>
            <person name="Ruckert C."/>
        </authorList>
    </citation>
    <scope>NUCLEOTIDE SEQUENCE [LARGE SCALE GENOMIC DNA]</scope>
    <source>
        <strain evidence="1 2">CCM 3239</strain>
    </source>
</reference>
<dbReference type="NCBIfam" id="NF041916">
    <property type="entry name" value="RING_SCO0854"/>
    <property type="match status" value="1"/>
</dbReference>
<dbReference type="InterPro" id="IPR051324">
    <property type="entry name" value="Stress/Tellurium_Resist"/>
</dbReference>
<dbReference type="GeneID" id="49386650"/>
<evidence type="ECO:0000313" key="2">
    <source>
        <dbReference type="Proteomes" id="UP000231791"/>
    </source>
</evidence>
<dbReference type="RefSeq" id="WP_030233451.1">
    <property type="nucleotide sequence ID" value="NZ_CP024985.1"/>
</dbReference>
<protein>
    <submittedName>
        <fullName evidence="1">Uncharacterized protein</fullName>
    </submittedName>
</protein>
<dbReference type="Gene3D" id="3.30.40.10">
    <property type="entry name" value="Zinc/RING finger domain, C3HC4 (zinc finger)"/>
    <property type="match status" value="1"/>
</dbReference>
<dbReference type="SUPFAM" id="SSF57850">
    <property type="entry name" value="RING/U-box"/>
    <property type="match status" value="1"/>
</dbReference>